<dbReference type="Gene3D" id="1.10.287.130">
    <property type="match status" value="1"/>
</dbReference>
<dbReference type="Pfam" id="PF00512">
    <property type="entry name" value="HisKA"/>
    <property type="match status" value="1"/>
</dbReference>
<dbReference type="EC" id="2.7.13.3" evidence="3"/>
<feature type="domain" description="Histidine kinase" evidence="13">
    <location>
        <begin position="92"/>
        <end position="305"/>
    </location>
</feature>
<dbReference type="PANTHER" id="PTHR43547:SF2">
    <property type="entry name" value="HYBRID SIGNAL TRANSDUCTION HISTIDINE KINASE C"/>
    <property type="match status" value="1"/>
</dbReference>
<dbReference type="EMBL" id="LK932358">
    <property type="protein sequence ID" value="CDS83926.1"/>
    <property type="molecule type" value="Genomic_DNA"/>
</dbReference>
<dbReference type="Gene3D" id="3.30.565.10">
    <property type="entry name" value="Histidine kinase-like ATPase, C-terminal domain"/>
    <property type="match status" value="1"/>
</dbReference>
<keyword evidence="10" id="KW-1133">Transmembrane helix</keyword>
<dbReference type="InterPro" id="IPR003661">
    <property type="entry name" value="HisK_dim/P_dom"/>
</dbReference>
<dbReference type="SMART" id="SM00387">
    <property type="entry name" value="HATPase_c"/>
    <property type="match status" value="1"/>
</dbReference>
<dbReference type="PANTHER" id="PTHR43547">
    <property type="entry name" value="TWO-COMPONENT HISTIDINE KINASE"/>
    <property type="match status" value="1"/>
</dbReference>
<dbReference type="CDD" id="cd00082">
    <property type="entry name" value="HisKA"/>
    <property type="match status" value="1"/>
</dbReference>
<keyword evidence="9" id="KW-0067">ATP-binding</keyword>
<dbReference type="Pfam" id="PF02518">
    <property type="entry name" value="HATPase_c"/>
    <property type="match status" value="1"/>
</dbReference>
<dbReference type="PROSITE" id="PS50109">
    <property type="entry name" value="HIS_KIN"/>
    <property type="match status" value="1"/>
</dbReference>
<evidence type="ECO:0000256" key="7">
    <source>
        <dbReference type="ARBA" id="ARBA00022741"/>
    </source>
</evidence>
<dbReference type="RefSeq" id="WP_021366243.1">
    <property type="nucleotide sequence ID" value="NZ_BBYB01000015.1"/>
</dbReference>
<evidence type="ECO:0000313" key="16">
    <source>
        <dbReference type="EMBL" id="CDT46319.1"/>
    </source>
</evidence>
<dbReference type="FunFam" id="3.30.565.10:FF:000013">
    <property type="entry name" value="Two-component sensor histidine kinase"/>
    <property type="match status" value="1"/>
</dbReference>
<dbReference type="InterPro" id="IPR005467">
    <property type="entry name" value="His_kinase_dom"/>
</dbReference>
<sequence>MELFLVVISIVLFALYLKERNKSKKMESDYKYINSRLRDITNDDEINYILVPSDISIVKETAVDINKLLEKFYSRQINYNRSEKAILQIFTNISHDLRTPITVLKGYIEMLYLQSQKEELSSSMRATVEKMQTNSNELVNSINNLFNMAKIQSGDMILNLQKSNLTQLCHEIILEFYDLLDKENFNVEVNIEDRPIYANVDTEALQRILKNLIDNAIKYGSDGRFLGISLYEKEKHVFIDIEDKGSGISETEKEHIFTRAYTADRKKGNGLGLAISQGLVNSMGGSIYVNSRPNVKTVFTVKLKS</sequence>
<organism evidence="14">
    <name type="scientific">Clostridioides difficile</name>
    <name type="common">Peptoclostridium difficile</name>
    <dbReference type="NCBI Taxonomy" id="1496"/>
    <lineage>
        <taxon>Bacteria</taxon>
        <taxon>Bacillati</taxon>
        <taxon>Bacillota</taxon>
        <taxon>Clostridia</taxon>
        <taxon>Peptostreptococcales</taxon>
        <taxon>Peptostreptococcaceae</taxon>
        <taxon>Clostridioides</taxon>
    </lineage>
</organism>
<evidence type="ECO:0000256" key="5">
    <source>
        <dbReference type="ARBA" id="ARBA00022679"/>
    </source>
</evidence>
<dbReference type="InterPro" id="IPR036890">
    <property type="entry name" value="HATPase_C_sf"/>
</dbReference>
<keyword evidence="6" id="KW-0812">Transmembrane</keyword>
<name>A0A069A5W9_CLODI</name>
<evidence type="ECO:0000313" key="15">
    <source>
        <dbReference type="EMBL" id="CDS83926.1"/>
    </source>
</evidence>
<dbReference type="EMBL" id="LK932474">
    <property type="protein sequence ID" value="CDS83820.1"/>
    <property type="molecule type" value="Genomic_DNA"/>
</dbReference>
<keyword evidence="7" id="KW-0547">Nucleotide-binding</keyword>
<dbReference type="SUPFAM" id="SSF55874">
    <property type="entry name" value="ATPase domain of HSP90 chaperone/DNA topoisomerase II/histidine kinase"/>
    <property type="match status" value="1"/>
</dbReference>
<evidence type="ECO:0000256" key="6">
    <source>
        <dbReference type="ARBA" id="ARBA00022692"/>
    </source>
</evidence>
<comment type="subcellular location">
    <subcellularLocation>
        <location evidence="2">Membrane</location>
    </subcellularLocation>
</comment>
<dbReference type="EMBL" id="LK933171">
    <property type="protein sequence ID" value="CDT46319.1"/>
    <property type="molecule type" value="Genomic_DNA"/>
</dbReference>
<keyword evidence="12" id="KW-0472">Membrane</keyword>
<evidence type="ECO:0000313" key="14">
    <source>
        <dbReference type="EMBL" id="CDS83820.1"/>
    </source>
</evidence>
<accession>A0A069A5W9</accession>
<dbReference type="AlphaFoldDB" id="A0A069A5W9"/>
<keyword evidence="5" id="KW-0808">Transferase</keyword>
<protein>
    <recommendedName>
        <fullName evidence="3">histidine kinase</fullName>
        <ecNumber evidence="3">2.7.13.3</ecNumber>
    </recommendedName>
</protein>
<dbReference type="GO" id="GO:0000155">
    <property type="term" value="F:phosphorelay sensor kinase activity"/>
    <property type="evidence" value="ECO:0007669"/>
    <property type="project" value="InterPro"/>
</dbReference>
<evidence type="ECO:0000256" key="2">
    <source>
        <dbReference type="ARBA" id="ARBA00004370"/>
    </source>
</evidence>
<evidence type="ECO:0000256" key="4">
    <source>
        <dbReference type="ARBA" id="ARBA00022553"/>
    </source>
</evidence>
<evidence type="ECO:0000259" key="13">
    <source>
        <dbReference type="PROSITE" id="PS50109"/>
    </source>
</evidence>
<dbReference type="SMART" id="SM00388">
    <property type="entry name" value="HisKA"/>
    <property type="match status" value="1"/>
</dbReference>
<comment type="catalytic activity">
    <reaction evidence="1">
        <text>ATP + protein L-histidine = ADP + protein N-phospho-L-histidine.</text>
        <dbReference type="EC" id="2.7.13.3"/>
    </reaction>
</comment>
<dbReference type="InterPro" id="IPR003594">
    <property type="entry name" value="HATPase_dom"/>
</dbReference>
<evidence type="ECO:0000256" key="12">
    <source>
        <dbReference type="ARBA" id="ARBA00023136"/>
    </source>
</evidence>
<evidence type="ECO:0000256" key="3">
    <source>
        <dbReference type="ARBA" id="ARBA00012438"/>
    </source>
</evidence>
<evidence type="ECO:0000256" key="1">
    <source>
        <dbReference type="ARBA" id="ARBA00000085"/>
    </source>
</evidence>
<proteinExistence type="predicted"/>
<dbReference type="InterPro" id="IPR004358">
    <property type="entry name" value="Sig_transdc_His_kin-like_C"/>
</dbReference>
<keyword evidence="4" id="KW-0597">Phosphoprotein</keyword>
<evidence type="ECO:0000256" key="11">
    <source>
        <dbReference type="ARBA" id="ARBA00023012"/>
    </source>
</evidence>
<keyword evidence="8 14" id="KW-0418">Kinase</keyword>
<dbReference type="GO" id="GO:0016020">
    <property type="term" value="C:membrane"/>
    <property type="evidence" value="ECO:0007669"/>
    <property type="project" value="UniProtKB-SubCell"/>
</dbReference>
<evidence type="ECO:0000256" key="10">
    <source>
        <dbReference type="ARBA" id="ARBA00022989"/>
    </source>
</evidence>
<dbReference type="GO" id="GO:0005524">
    <property type="term" value="F:ATP binding"/>
    <property type="evidence" value="ECO:0007669"/>
    <property type="project" value="UniProtKB-KW"/>
</dbReference>
<keyword evidence="11" id="KW-0902">Two-component regulatory system</keyword>
<dbReference type="InterPro" id="IPR036097">
    <property type="entry name" value="HisK_dim/P_sf"/>
</dbReference>
<dbReference type="SUPFAM" id="SSF47384">
    <property type="entry name" value="Homodimeric domain of signal transducing histidine kinase"/>
    <property type="match status" value="1"/>
</dbReference>
<evidence type="ECO:0000256" key="8">
    <source>
        <dbReference type="ARBA" id="ARBA00022777"/>
    </source>
</evidence>
<gene>
    <name evidence="16" type="ORF">BN1095_490003</name>
    <name evidence="14" type="ORF">BN1096_240013</name>
    <name evidence="15" type="ORF">BN1097_230013</name>
</gene>
<dbReference type="PRINTS" id="PR00344">
    <property type="entry name" value="BCTRLSENSOR"/>
</dbReference>
<reference evidence="14" key="1">
    <citation type="submission" date="2014-07" db="EMBL/GenBank/DDBJ databases">
        <authorList>
            <person name="Monot Marc"/>
        </authorList>
    </citation>
    <scope>NUCLEOTIDE SEQUENCE</scope>
    <source>
        <strain evidence="16">7032989</strain>
        <strain evidence="15">7032994</strain>
    </source>
</reference>
<evidence type="ECO:0000256" key="9">
    <source>
        <dbReference type="ARBA" id="ARBA00022840"/>
    </source>
</evidence>